<evidence type="ECO:0000313" key="2">
    <source>
        <dbReference type="EMBL" id="CAI9168581.1"/>
    </source>
</evidence>
<feature type="compositionally biased region" description="Pro residues" evidence="1">
    <location>
        <begin position="127"/>
        <end position="137"/>
    </location>
</feature>
<dbReference type="Proteomes" id="UP001176941">
    <property type="component" value="Chromosome 28"/>
</dbReference>
<gene>
    <name evidence="2" type="ORF">MRATA1EN1_LOCUS17543</name>
</gene>
<keyword evidence="3" id="KW-1185">Reference proteome</keyword>
<evidence type="ECO:0000313" key="3">
    <source>
        <dbReference type="Proteomes" id="UP001176941"/>
    </source>
</evidence>
<reference evidence="2" key="1">
    <citation type="submission" date="2023-04" db="EMBL/GenBank/DDBJ databases">
        <authorList>
            <consortium name="ELIXIR-Norway"/>
        </authorList>
    </citation>
    <scope>NUCLEOTIDE SEQUENCE [LARGE SCALE GENOMIC DNA]</scope>
</reference>
<feature type="region of interest" description="Disordered" evidence="1">
    <location>
        <begin position="28"/>
        <end position="82"/>
    </location>
</feature>
<feature type="region of interest" description="Disordered" evidence="1">
    <location>
        <begin position="119"/>
        <end position="154"/>
    </location>
</feature>
<feature type="compositionally biased region" description="Low complexity" evidence="1">
    <location>
        <begin position="68"/>
        <end position="82"/>
    </location>
</feature>
<name>A0ABN8Z663_RANTA</name>
<dbReference type="EMBL" id="OX459964">
    <property type="protein sequence ID" value="CAI9168581.1"/>
    <property type="molecule type" value="Genomic_DNA"/>
</dbReference>
<organism evidence="2 3">
    <name type="scientific">Rangifer tarandus platyrhynchus</name>
    <name type="common">Svalbard reindeer</name>
    <dbReference type="NCBI Taxonomy" id="3082113"/>
    <lineage>
        <taxon>Eukaryota</taxon>
        <taxon>Metazoa</taxon>
        <taxon>Chordata</taxon>
        <taxon>Craniata</taxon>
        <taxon>Vertebrata</taxon>
        <taxon>Euteleostomi</taxon>
        <taxon>Mammalia</taxon>
        <taxon>Eutheria</taxon>
        <taxon>Laurasiatheria</taxon>
        <taxon>Artiodactyla</taxon>
        <taxon>Ruminantia</taxon>
        <taxon>Pecora</taxon>
        <taxon>Cervidae</taxon>
        <taxon>Odocoileinae</taxon>
        <taxon>Rangifer</taxon>
    </lineage>
</organism>
<feature type="compositionally biased region" description="Pro residues" evidence="1">
    <location>
        <begin position="53"/>
        <end position="62"/>
    </location>
</feature>
<feature type="compositionally biased region" description="Low complexity" evidence="1">
    <location>
        <begin position="138"/>
        <end position="152"/>
    </location>
</feature>
<sequence length="252" mass="26216">MYVLEGGGHTEPGIHLIAGRRPKLDWPGGCGRGIRRAGTAGGSLGDPSSLRQPPGPSAPTCPPAFVTASASGPAGPGAGDRAPPACAGAVLLDAGLGVVTPPAADRAPEEWRGAWALGWRGEDAPPEPRPGQAPPRTPRAGPRPGGRAVPSGQLGKRLGERYLLRKAPESGVRSTKGPRVQVPRLLTSRASFPPLWEEGHAGGPLRSLHAENSLSVVGTLFANCLCSMPATLHSQNCTLFVFIYNRYRGKLY</sequence>
<protein>
    <submittedName>
        <fullName evidence="2">Uncharacterized protein</fullName>
    </submittedName>
</protein>
<proteinExistence type="predicted"/>
<accession>A0ABN8Z663</accession>
<evidence type="ECO:0000256" key="1">
    <source>
        <dbReference type="SAM" id="MobiDB-lite"/>
    </source>
</evidence>